<feature type="domain" description="Ribosomal eL28/Mak16" evidence="2">
    <location>
        <begin position="5"/>
        <end position="77"/>
    </location>
</feature>
<evidence type="ECO:0000256" key="1">
    <source>
        <dbReference type="SAM" id="MobiDB-lite"/>
    </source>
</evidence>
<dbReference type="InterPro" id="IPR029004">
    <property type="entry name" value="Ribosomal_eL28/Mak16"/>
</dbReference>
<dbReference type="Pfam" id="PF01778">
    <property type="entry name" value="Ribosomal_L28e"/>
    <property type="match status" value="1"/>
</dbReference>
<dbReference type="Gene3D" id="3.30.390.110">
    <property type="match status" value="1"/>
</dbReference>
<evidence type="ECO:0000313" key="3">
    <source>
        <dbReference type="EMBL" id="KAF7347148.1"/>
    </source>
</evidence>
<dbReference type="EMBL" id="JACAZI010000012">
    <property type="protein sequence ID" value="KAF7347148.1"/>
    <property type="molecule type" value="Genomic_DNA"/>
</dbReference>
<feature type="region of interest" description="Disordered" evidence="1">
    <location>
        <begin position="57"/>
        <end position="116"/>
    </location>
</feature>
<keyword evidence="3" id="KW-0689">Ribosomal protein</keyword>
<sequence>MSTGLQWLLVRINSPFIAKRDTSVGQVFPKENGILRNLHSHQFSGLANAKTVHIADPGNSCLTSRRRPPMPFRAQRPRTSSAHGQAPAAYLASLPLSPPRTPAAPTSAPLPAPVFRPSLRPRRSVKRCRQRNRGPRKRKPLPLQETKFLLSGDVPGSRYAWAHRMGFRTTAVVLTKVYLVPRGQTGLLMGLGANMIDHCLLLDTRWLGFDPRVLYPA</sequence>
<dbReference type="GO" id="GO:0005840">
    <property type="term" value="C:ribosome"/>
    <property type="evidence" value="ECO:0007669"/>
    <property type="project" value="UniProtKB-KW"/>
</dbReference>
<keyword evidence="4" id="KW-1185">Reference proteome</keyword>
<dbReference type="Proteomes" id="UP000620124">
    <property type="component" value="Unassembled WGS sequence"/>
</dbReference>
<organism evidence="3 4">
    <name type="scientific">Mycena venus</name>
    <dbReference type="NCBI Taxonomy" id="2733690"/>
    <lineage>
        <taxon>Eukaryota</taxon>
        <taxon>Fungi</taxon>
        <taxon>Dikarya</taxon>
        <taxon>Basidiomycota</taxon>
        <taxon>Agaricomycotina</taxon>
        <taxon>Agaricomycetes</taxon>
        <taxon>Agaricomycetidae</taxon>
        <taxon>Agaricales</taxon>
        <taxon>Marasmiineae</taxon>
        <taxon>Mycenaceae</taxon>
        <taxon>Mycena</taxon>
    </lineage>
</organism>
<reference evidence="3" key="1">
    <citation type="submission" date="2020-05" db="EMBL/GenBank/DDBJ databases">
        <title>Mycena genomes resolve the evolution of fungal bioluminescence.</title>
        <authorList>
            <person name="Tsai I.J."/>
        </authorList>
    </citation>
    <scope>NUCLEOTIDE SEQUENCE</scope>
    <source>
        <strain evidence="3">CCC161011</strain>
    </source>
</reference>
<comment type="caution">
    <text evidence="3">The sequence shown here is derived from an EMBL/GenBank/DDBJ whole genome shotgun (WGS) entry which is preliminary data.</text>
</comment>
<dbReference type="OrthoDB" id="338850at2759"/>
<protein>
    <submittedName>
        <fullName evidence="3">60S ribosomal protein L28-1</fullName>
    </submittedName>
</protein>
<gene>
    <name evidence="3" type="ORF">MVEN_01469300</name>
</gene>
<evidence type="ECO:0000259" key="2">
    <source>
        <dbReference type="Pfam" id="PF01778"/>
    </source>
</evidence>
<name>A0A8H6XSB0_9AGAR</name>
<evidence type="ECO:0000313" key="4">
    <source>
        <dbReference type="Proteomes" id="UP000620124"/>
    </source>
</evidence>
<keyword evidence="3" id="KW-0687">Ribonucleoprotein</keyword>
<feature type="compositionally biased region" description="Pro residues" evidence="1">
    <location>
        <begin position="96"/>
        <end position="114"/>
    </location>
</feature>
<accession>A0A8H6XSB0</accession>
<feature type="compositionally biased region" description="Low complexity" evidence="1">
    <location>
        <begin position="86"/>
        <end position="95"/>
    </location>
</feature>
<proteinExistence type="predicted"/>
<dbReference type="AlphaFoldDB" id="A0A8H6XSB0"/>